<accession>A0A699VDV4</accession>
<feature type="compositionally biased region" description="Basic and acidic residues" evidence="1">
    <location>
        <begin position="44"/>
        <end position="54"/>
    </location>
</feature>
<feature type="region of interest" description="Disordered" evidence="1">
    <location>
        <begin position="1"/>
        <end position="63"/>
    </location>
</feature>
<gene>
    <name evidence="2" type="ORF">Tci_903525</name>
</gene>
<feature type="compositionally biased region" description="Low complexity" evidence="1">
    <location>
        <begin position="101"/>
        <end position="110"/>
    </location>
</feature>
<feature type="region of interest" description="Disordered" evidence="1">
    <location>
        <begin position="80"/>
        <end position="120"/>
    </location>
</feature>
<organism evidence="2">
    <name type="scientific">Tanacetum cinerariifolium</name>
    <name type="common">Dalmatian daisy</name>
    <name type="synonym">Chrysanthemum cinerariifolium</name>
    <dbReference type="NCBI Taxonomy" id="118510"/>
    <lineage>
        <taxon>Eukaryota</taxon>
        <taxon>Viridiplantae</taxon>
        <taxon>Streptophyta</taxon>
        <taxon>Embryophyta</taxon>
        <taxon>Tracheophyta</taxon>
        <taxon>Spermatophyta</taxon>
        <taxon>Magnoliopsida</taxon>
        <taxon>eudicotyledons</taxon>
        <taxon>Gunneridae</taxon>
        <taxon>Pentapetalae</taxon>
        <taxon>asterids</taxon>
        <taxon>campanulids</taxon>
        <taxon>Asterales</taxon>
        <taxon>Asteraceae</taxon>
        <taxon>Asteroideae</taxon>
        <taxon>Anthemideae</taxon>
        <taxon>Anthemidinae</taxon>
        <taxon>Tanacetum</taxon>
    </lineage>
</organism>
<evidence type="ECO:0000313" key="2">
    <source>
        <dbReference type="EMBL" id="GFD31556.1"/>
    </source>
</evidence>
<feature type="non-terminal residue" evidence="2">
    <location>
        <position position="1"/>
    </location>
</feature>
<protein>
    <submittedName>
        <fullName evidence="2">Uncharacterized protein</fullName>
    </submittedName>
</protein>
<reference evidence="2" key="1">
    <citation type="journal article" date="2019" name="Sci. Rep.">
        <title>Draft genome of Tanacetum cinerariifolium, the natural source of mosquito coil.</title>
        <authorList>
            <person name="Yamashiro T."/>
            <person name="Shiraishi A."/>
            <person name="Satake H."/>
            <person name="Nakayama K."/>
        </authorList>
    </citation>
    <scope>NUCLEOTIDE SEQUENCE</scope>
</reference>
<dbReference type="EMBL" id="BKCJ011415301">
    <property type="protein sequence ID" value="GFD31556.1"/>
    <property type="molecule type" value="Genomic_DNA"/>
</dbReference>
<sequence length="144" mass="15208">GSTNSQNNNKDALVDGKEHDDDIQKFMSPDIHSSSSGAQTRKQGFKDLNSEFKECTNNSSNGVNDAGSLISTTGHNFINNTNDFSVVGPSNTAASPTVANSSSQDASTSSHDSDTPNLEDLIHFDDADDVGVEADINNLESIIS</sequence>
<name>A0A699VDV4_TANCI</name>
<evidence type="ECO:0000256" key="1">
    <source>
        <dbReference type="SAM" id="MobiDB-lite"/>
    </source>
</evidence>
<comment type="caution">
    <text evidence="2">The sequence shown here is derived from an EMBL/GenBank/DDBJ whole genome shotgun (WGS) entry which is preliminary data.</text>
</comment>
<feature type="non-terminal residue" evidence="2">
    <location>
        <position position="144"/>
    </location>
</feature>
<proteinExistence type="predicted"/>
<dbReference type="AlphaFoldDB" id="A0A699VDV4"/>
<feature type="compositionally biased region" description="Basic and acidic residues" evidence="1">
    <location>
        <begin position="12"/>
        <end position="24"/>
    </location>
</feature>
<feature type="compositionally biased region" description="Polar residues" evidence="1">
    <location>
        <begin position="31"/>
        <end position="42"/>
    </location>
</feature>
<feature type="compositionally biased region" description="Polar residues" evidence="1">
    <location>
        <begin position="80"/>
        <end position="100"/>
    </location>
</feature>
<feature type="compositionally biased region" description="Polar residues" evidence="1">
    <location>
        <begin position="1"/>
        <end position="10"/>
    </location>
</feature>